<gene>
    <name evidence="7" type="ORF">D0Y65_002888</name>
</gene>
<keyword evidence="7" id="KW-0670">Pyruvate</keyword>
<evidence type="ECO:0000259" key="6">
    <source>
        <dbReference type="Pfam" id="PF04864"/>
    </source>
</evidence>
<dbReference type="SUPFAM" id="SSF53383">
    <property type="entry name" value="PLP-dependent transferases"/>
    <property type="match status" value="1"/>
</dbReference>
<dbReference type="InterPro" id="IPR015421">
    <property type="entry name" value="PyrdxlP-dep_Trfase_major"/>
</dbReference>
<dbReference type="GO" id="GO:0016846">
    <property type="term" value="F:carbon-sulfur lyase activity"/>
    <property type="evidence" value="ECO:0007669"/>
    <property type="project" value="InterPro"/>
</dbReference>
<protein>
    <submittedName>
        <fullName evidence="7">L-tryptophan--pyruvate aminotransferase 1</fullName>
    </submittedName>
</protein>
<sequence length="392" mass="44359">MVVATNGFPSSNATIPPTNISPNAILPLDRGDPVVFEEYWKKMCESCTVVIKGWELMSYLSDMSNVCWYMLPEMKEAIKRLHHVVGNAVTEDRYIVVGNGATQLLQGAVFALSPSEANSQPINVVAAVPYYSEYQDEVDILRSGLYQWAGDAASYEKNEPYIEVVTSPNNPDGTMRGPVVKSEAEGKLIHDLAYYWPHYTPITHQADHDIMIFTFSKCTGHAGSRLGWAIVKDIEVAKKMTRYVQMSSIGVSKESQTRVAKIMGVICDGYQNFGSMKSELFFEYSKRILKQRWEKLWEVIEESKVFSVAKYPKAYCNFTNESSESFPGFIWLKCKEGIEDCGSYLLEKLKIRAREGERFGVSPKYARISMIGTDDEFNEFLKRVSNAKKECD</sequence>
<name>A0A445LJD1_GLYSO</name>
<proteinExistence type="inferred from homology"/>
<evidence type="ECO:0000256" key="5">
    <source>
        <dbReference type="ARBA" id="ARBA00022898"/>
    </source>
</evidence>
<reference evidence="7 8" key="1">
    <citation type="submission" date="2018-09" db="EMBL/GenBank/DDBJ databases">
        <title>A high-quality reference genome of wild soybean provides a powerful tool to mine soybean genomes.</title>
        <authorList>
            <person name="Xie M."/>
            <person name="Chung C.Y.L."/>
            <person name="Li M.-W."/>
            <person name="Wong F.-L."/>
            <person name="Chan T.-F."/>
            <person name="Lam H.-M."/>
        </authorList>
    </citation>
    <scope>NUCLEOTIDE SEQUENCE [LARGE SCALE GENOMIC DNA]</scope>
    <source>
        <strain evidence="8">cv. W05</strain>
        <tissue evidence="7">Hypocotyl of etiolated seedlings</tissue>
    </source>
</reference>
<dbReference type="Proteomes" id="UP000289340">
    <property type="component" value="Chromosome 2"/>
</dbReference>
<keyword evidence="4 7" id="KW-0032">Aminotransferase</keyword>
<dbReference type="AlphaFoldDB" id="A0A445LJD1"/>
<feature type="domain" description="Alliinase C-terminal" evidence="6">
    <location>
        <begin position="28"/>
        <end position="386"/>
    </location>
</feature>
<dbReference type="PANTHER" id="PTHR43795">
    <property type="entry name" value="BIFUNCTIONAL ASPARTATE AMINOTRANSFERASE AND GLUTAMATE/ASPARTATE-PREPHENATE AMINOTRANSFERASE-RELATED"/>
    <property type="match status" value="1"/>
</dbReference>
<keyword evidence="7" id="KW-0808">Transferase</keyword>
<evidence type="ECO:0000256" key="4">
    <source>
        <dbReference type="ARBA" id="ARBA00022576"/>
    </source>
</evidence>
<comment type="caution">
    <text evidence="7">The sequence shown here is derived from an EMBL/GenBank/DDBJ whole genome shotgun (WGS) entry which is preliminary data.</text>
</comment>
<dbReference type="InterPro" id="IPR037029">
    <property type="entry name" value="Alliinase_N_sf"/>
</dbReference>
<accession>A0A445LJD1</accession>
<dbReference type="InterPro" id="IPR015422">
    <property type="entry name" value="PyrdxlP-dep_Trfase_small"/>
</dbReference>
<dbReference type="Gene3D" id="3.90.1150.10">
    <property type="entry name" value="Aspartate Aminotransferase, domain 1"/>
    <property type="match status" value="1"/>
</dbReference>
<dbReference type="GO" id="GO:0006520">
    <property type="term" value="P:amino acid metabolic process"/>
    <property type="evidence" value="ECO:0007669"/>
    <property type="project" value="TreeGrafter"/>
</dbReference>
<organism evidence="7 8">
    <name type="scientific">Glycine soja</name>
    <name type="common">Wild soybean</name>
    <dbReference type="NCBI Taxonomy" id="3848"/>
    <lineage>
        <taxon>Eukaryota</taxon>
        <taxon>Viridiplantae</taxon>
        <taxon>Streptophyta</taxon>
        <taxon>Embryophyta</taxon>
        <taxon>Tracheophyta</taxon>
        <taxon>Spermatophyta</taxon>
        <taxon>Magnoliopsida</taxon>
        <taxon>eudicotyledons</taxon>
        <taxon>Gunneridae</taxon>
        <taxon>Pentapetalae</taxon>
        <taxon>rosids</taxon>
        <taxon>fabids</taxon>
        <taxon>Fabales</taxon>
        <taxon>Fabaceae</taxon>
        <taxon>Papilionoideae</taxon>
        <taxon>50 kb inversion clade</taxon>
        <taxon>NPAAA clade</taxon>
        <taxon>indigoferoid/millettioid clade</taxon>
        <taxon>Phaseoleae</taxon>
        <taxon>Glycine</taxon>
        <taxon>Glycine subgen. Soja</taxon>
    </lineage>
</organism>
<evidence type="ECO:0000256" key="2">
    <source>
        <dbReference type="ARBA" id="ARBA00006312"/>
    </source>
</evidence>
<keyword evidence="8" id="KW-1185">Reference proteome</keyword>
<evidence type="ECO:0000313" key="7">
    <source>
        <dbReference type="EMBL" id="RZC23287.1"/>
    </source>
</evidence>
<dbReference type="InterPro" id="IPR015424">
    <property type="entry name" value="PyrdxlP-dep_Trfase"/>
</dbReference>
<comment type="subunit">
    <text evidence="3">Homodimer.</text>
</comment>
<dbReference type="EMBL" id="QZWG01000002">
    <property type="protein sequence ID" value="RZC23287.1"/>
    <property type="molecule type" value="Genomic_DNA"/>
</dbReference>
<dbReference type="SMR" id="A0A445LJD1"/>
<dbReference type="Gene3D" id="2.10.25.30">
    <property type="entry name" value="EGF-like, alliinase"/>
    <property type="match status" value="1"/>
</dbReference>
<dbReference type="GO" id="GO:0008483">
    <property type="term" value="F:transaminase activity"/>
    <property type="evidence" value="ECO:0007669"/>
    <property type="project" value="UniProtKB-KW"/>
</dbReference>
<dbReference type="Pfam" id="PF04864">
    <property type="entry name" value="Alliinase_C"/>
    <property type="match status" value="1"/>
</dbReference>
<dbReference type="PANTHER" id="PTHR43795:SF15">
    <property type="entry name" value="TRYPTOPHAN AMINOTRANSFERASE-RELATED PROTEIN 1"/>
    <property type="match status" value="1"/>
</dbReference>
<comment type="cofactor">
    <cofactor evidence="1">
        <name>pyridoxal 5'-phosphate</name>
        <dbReference type="ChEBI" id="CHEBI:597326"/>
    </cofactor>
</comment>
<evidence type="ECO:0000256" key="1">
    <source>
        <dbReference type="ARBA" id="ARBA00001933"/>
    </source>
</evidence>
<evidence type="ECO:0000256" key="3">
    <source>
        <dbReference type="ARBA" id="ARBA00011738"/>
    </source>
</evidence>
<dbReference type="InterPro" id="IPR050478">
    <property type="entry name" value="Ethylene_sulfur-biosynth"/>
</dbReference>
<keyword evidence="5" id="KW-0663">Pyridoxal phosphate</keyword>
<dbReference type="InterPro" id="IPR006948">
    <property type="entry name" value="Alliinase_C"/>
</dbReference>
<dbReference type="Gramene" id="XM_028339647.1">
    <property type="protein sequence ID" value="XP_028195448.1"/>
    <property type="gene ID" value="LOC114380537"/>
</dbReference>
<dbReference type="Gene3D" id="3.40.640.10">
    <property type="entry name" value="Type I PLP-dependent aspartate aminotransferase-like (Major domain)"/>
    <property type="match status" value="1"/>
</dbReference>
<evidence type="ECO:0000313" key="8">
    <source>
        <dbReference type="Proteomes" id="UP000289340"/>
    </source>
</evidence>
<comment type="similarity">
    <text evidence="2">Belongs to the alliinase family.</text>
</comment>
<dbReference type="CDD" id="cd00609">
    <property type="entry name" value="AAT_like"/>
    <property type="match status" value="1"/>
</dbReference>